<dbReference type="InterPro" id="IPR038883">
    <property type="entry name" value="AN11006-like"/>
</dbReference>
<reference evidence="2" key="1">
    <citation type="journal article" date="2020" name="Stud. Mycol.">
        <title>101 Dothideomycetes genomes: a test case for predicting lifestyles and emergence of pathogens.</title>
        <authorList>
            <person name="Haridas S."/>
            <person name="Albert R."/>
            <person name="Binder M."/>
            <person name="Bloem J."/>
            <person name="Labutti K."/>
            <person name="Salamov A."/>
            <person name="Andreopoulos B."/>
            <person name="Baker S."/>
            <person name="Barry K."/>
            <person name="Bills G."/>
            <person name="Bluhm B."/>
            <person name="Cannon C."/>
            <person name="Castanera R."/>
            <person name="Culley D."/>
            <person name="Daum C."/>
            <person name="Ezra D."/>
            <person name="Gonzalez J."/>
            <person name="Henrissat B."/>
            <person name="Kuo A."/>
            <person name="Liang C."/>
            <person name="Lipzen A."/>
            <person name="Lutzoni F."/>
            <person name="Magnuson J."/>
            <person name="Mondo S."/>
            <person name="Nolan M."/>
            <person name="Ohm R."/>
            <person name="Pangilinan J."/>
            <person name="Park H.-J."/>
            <person name="Ramirez L."/>
            <person name="Alfaro M."/>
            <person name="Sun H."/>
            <person name="Tritt A."/>
            <person name="Yoshinaga Y."/>
            <person name="Zwiers L.-H."/>
            <person name="Turgeon B."/>
            <person name="Goodwin S."/>
            <person name="Spatafora J."/>
            <person name="Crous P."/>
            <person name="Grigoriev I."/>
        </authorList>
    </citation>
    <scope>NUCLEOTIDE SEQUENCE</scope>
    <source>
        <strain evidence="2">CBS 133067</strain>
    </source>
</reference>
<keyword evidence="3" id="KW-1185">Reference proteome</keyword>
<accession>A0A9P4M3X6</accession>
<dbReference type="AlphaFoldDB" id="A0A9P4M3X6"/>
<evidence type="ECO:0000313" key="2">
    <source>
        <dbReference type="EMBL" id="KAF2096175.1"/>
    </source>
</evidence>
<evidence type="ECO:0000256" key="1">
    <source>
        <dbReference type="SAM" id="MobiDB-lite"/>
    </source>
</evidence>
<protein>
    <submittedName>
        <fullName evidence="2">Uncharacterized protein</fullName>
    </submittedName>
</protein>
<dbReference type="PANTHER" id="PTHR42085">
    <property type="entry name" value="F-BOX DOMAIN-CONTAINING PROTEIN"/>
    <property type="match status" value="1"/>
</dbReference>
<comment type="caution">
    <text evidence="2">The sequence shown here is derived from an EMBL/GenBank/DDBJ whole genome shotgun (WGS) entry which is preliminary data.</text>
</comment>
<organism evidence="2 3">
    <name type="scientific">Rhizodiscina lignyota</name>
    <dbReference type="NCBI Taxonomy" id="1504668"/>
    <lineage>
        <taxon>Eukaryota</taxon>
        <taxon>Fungi</taxon>
        <taxon>Dikarya</taxon>
        <taxon>Ascomycota</taxon>
        <taxon>Pezizomycotina</taxon>
        <taxon>Dothideomycetes</taxon>
        <taxon>Pleosporomycetidae</taxon>
        <taxon>Aulographales</taxon>
        <taxon>Rhizodiscinaceae</taxon>
        <taxon>Rhizodiscina</taxon>
    </lineage>
</organism>
<dbReference type="EMBL" id="ML978130">
    <property type="protein sequence ID" value="KAF2096175.1"/>
    <property type="molecule type" value="Genomic_DNA"/>
</dbReference>
<dbReference type="OrthoDB" id="5413827at2759"/>
<evidence type="ECO:0000313" key="3">
    <source>
        <dbReference type="Proteomes" id="UP000799772"/>
    </source>
</evidence>
<proteinExistence type="predicted"/>
<sequence>MAPREPHATGIFSLLAKTGNLALPSTTATWGSPQLNTHTSNPTPSPPRNLQDLPTEIRLQILKCLIPTGIAIDIVRNFRQYVDGTEYYVGMDVQERERVRIPELAVMRSCRRLYNDVLSLLYGSNSFHLPLGLASKARPPLRMNFLRCLPTDGLLLVKRLHLRVQDEFGESRRYHAMERTLEKLVQVLSSPSGHSLTQLTVSYTNFPAYISDHFNLIVFKPVADDPDSNKYQYVLEPLAMLKVAEAMIEGTSQEFSEKLSHYIMAKNRPILHRLQYRTTEVRTYRRAGHSKARKGTWTAHTRSLKKFWKPTWDWTRVKQGELEEEPER</sequence>
<dbReference type="PANTHER" id="PTHR42085:SF1">
    <property type="entry name" value="F-BOX DOMAIN-CONTAINING PROTEIN"/>
    <property type="match status" value="1"/>
</dbReference>
<dbReference type="Proteomes" id="UP000799772">
    <property type="component" value="Unassembled WGS sequence"/>
</dbReference>
<gene>
    <name evidence="2" type="ORF">NA57DRAFT_78946</name>
</gene>
<feature type="region of interest" description="Disordered" evidence="1">
    <location>
        <begin position="27"/>
        <end position="51"/>
    </location>
</feature>
<name>A0A9P4M3X6_9PEZI</name>